<organism evidence="2 3">
    <name type="scientific">Clostridium senegalense</name>
    <dbReference type="NCBI Taxonomy" id="1465809"/>
    <lineage>
        <taxon>Bacteria</taxon>
        <taxon>Bacillati</taxon>
        <taxon>Bacillota</taxon>
        <taxon>Clostridia</taxon>
        <taxon>Eubacteriales</taxon>
        <taxon>Clostridiaceae</taxon>
        <taxon>Clostridium</taxon>
    </lineage>
</organism>
<evidence type="ECO:0000256" key="1">
    <source>
        <dbReference type="SAM" id="MobiDB-lite"/>
    </source>
</evidence>
<dbReference type="AlphaFoldDB" id="A0A6M0H4A2"/>
<comment type="caution">
    <text evidence="2">The sequence shown here is derived from an EMBL/GenBank/DDBJ whole genome shotgun (WGS) entry which is preliminary data.</text>
</comment>
<gene>
    <name evidence="2" type="ORF">G3M99_11990</name>
</gene>
<reference evidence="2 3" key="1">
    <citation type="submission" date="2020-02" db="EMBL/GenBank/DDBJ databases">
        <title>Genome assembly of a novel Clostridium senegalense strain.</title>
        <authorList>
            <person name="Gupta T.B."/>
            <person name="Jauregui R."/>
            <person name="Maclean P."/>
            <person name="Nawarathana A."/>
            <person name="Brightwell G."/>
        </authorList>
    </citation>
    <scope>NUCLEOTIDE SEQUENCE [LARGE SCALE GENOMIC DNA]</scope>
    <source>
        <strain evidence="2 3">AGRFS4</strain>
    </source>
</reference>
<dbReference type="InterPro" id="IPR008983">
    <property type="entry name" value="Tumour_necrosis_fac-like_dom"/>
</dbReference>
<feature type="compositionally biased region" description="Low complexity" evidence="1">
    <location>
        <begin position="223"/>
        <end position="241"/>
    </location>
</feature>
<feature type="compositionally biased region" description="Low complexity" evidence="1">
    <location>
        <begin position="253"/>
        <end position="263"/>
    </location>
</feature>
<dbReference type="PANTHER" id="PTHR24023">
    <property type="entry name" value="COLLAGEN ALPHA"/>
    <property type="match status" value="1"/>
</dbReference>
<evidence type="ECO:0008006" key="4">
    <source>
        <dbReference type="Google" id="ProtNLM"/>
    </source>
</evidence>
<feature type="compositionally biased region" description="Low complexity" evidence="1">
    <location>
        <begin position="140"/>
        <end position="151"/>
    </location>
</feature>
<sequence length="412" mass="42829">MSFKSPIDVNKLDYNTRKKLEAIVNFINEQQGNNYTETTENEIIEDETIENYDVEESCAYNNGRNDNYYWNDNCHNNNNDCCRPNHDDCHHHHDHCCPCPDNLVGPRGPQGNPGPRGAQGPIGPMGPQGPQGPRGERGPRGCAGPMGPMGPRGERGERGATGATGPMGPRGERGERGERGATGATGARGPIGPQGERGERGATGPMGPQGPRGATGPMGPQGPRGETGATGATGPMGPQGPRGERGERGERGATGATGATGPMGPQGPQGPPGTIPGGVGVTLAFSGEETCQTVRPNNPIVFNTLLALTGHEDIQVPTNRIPLDTPGFYYASWNVTNQGQCPSAVALVLNGEIVGSSAGNLGGESTCGSAIFEVRESGELELVNIGCSPLVIGSCQCNVPFGCTLTVFKILE</sequence>
<dbReference type="InterPro" id="IPR050149">
    <property type="entry name" value="Collagen_superfamily"/>
</dbReference>
<feature type="compositionally biased region" description="Low complexity" evidence="1">
    <location>
        <begin position="181"/>
        <end position="190"/>
    </location>
</feature>
<name>A0A6M0H4A2_9CLOT</name>
<feature type="compositionally biased region" description="Basic and acidic residues" evidence="1">
    <location>
        <begin position="242"/>
        <end position="251"/>
    </location>
</feature>
<dbReference type="Pfam" id="PF01391">
    <property type="entry name" value="Collagen"/>
    <property type="match status" value="1"/>
</dbReference>
<feature type="compositionally biased region" description="Low complexity" evidence="1">
    <location>
        <begin position="108"/>
        <end position="122"/>
    </location>
</feature>
<dbReference type="GO" id="GO:0031012">
    <property type="term" value="C:extracellular matrix"/>
    <property type="evidence" value="ECO:0007669"/>
    <property type="project" value="TreeGrafter"/>
</dbReference>
<dbReference type="PANTHER" id="PTHR24023:SF1082">
    <property type="entry name" value="COLLAGEN TRIPLE HELIX REPEAT"/>
    <property type="match status" value="1"/>
</dbReference>
<evidence type="ECO:0000313" key="2">
    <source>
        <dbReference type="EMBL" id="NEU05560.1"/>
    </source>
</evidence>
<feature type="compositionally biased region" description="Basic and acidic residues" evidence="1">
    <location>
        <begin position="170"/>
        <end position="179"/>
    </location>
</feature>
<dbReference type="InterPro" id="IPR008160">
    <property type="entry name" value="Collagen"/>
</dbReference>
<dbReference type="Proteomes" id="UP000481872">
    <property type="component" value="Unassembled WGS sequence"/>
</dbReference>
<dbReference type="EMBL" id="JAAGPU010000022">
    <property type="protein sequence ID" value="NEU05560.1"/>
    <property type="molecule type" value="Genomic_DNA"/>
</dbReference>
<accession>A0A6M0H4A2</accession>
<dbReference type="Gene3D" id="2.60.120.40">
    <property type="match status" value="1"/>
</dbReference>
<dbReference type="GO" id="GO:0005615">
    <property type="term" value="C:extracellular space"/>
    <property type="evidence" value="ECO:0007669"/>
    <property type="project" value="TreeGrafter"/>
</dbReference>
<feature type="compositionally biased region" description="Low complexity" evidence="1">
    <location>
        <begin position="160"/>
        <end position="169"/>
    </location>
</feature>
<evidence type="ECO:0000313" key="3">
    <source>
        <dbReference type="Proteomes" id="UP000481872"/>
    </source>
</evidence>
<protein>
    <recommendedName>
        <fullName evidence="4">Collagen-like protein</fullName>
    </recommendedName>
</protein>
<dbReference type="RefSeq" id="WP_199870322.1">
    <property type="nucleotide sequence ID" value="NZ_JAAGPU010000022.1"/>
</dbReference>
<feature type="region of interest" description="Disordered" evidence="1">
    <location>
        <begin position="108"/>
        <end position="278"/>
    </location>
</feature>
<proteinExistence type="predicted"/>
<keyword evidence="3" id="KW-1185">Reference proteome</keyword>